<proteinExistence type="predicted"/>
<evidence type="ECO:0000256" key="2">
    <source>
        <dbReference type="ARBA" id="ARBA00023125"/>
    </source>
</evidence>
<dbReference type="InterPro" id="IPR036864">
    <property type="entry name" value="Zn2-C6_fun-type_DNA-bd_sf"/>
</dbReference>
<reference evidence="7" key="1">
    <citation type="submission" date="2022-12" db="EMBL/GenBank/DDBJ databases">
        <authorList>
            <person name="Petersen C."/>
        </authorList>
    </citation>
    <scope>NUCLEOTIDE SEQUENCE</scope>
    <source>
        <strain evidence="7">IBT 15544</strain>
    </source>
</reference>
<dbReference type="RefSeq" id="XP_058309982.1">
    <property type="nucleotide sequence ID" value="XM_058450520.1"/>
</dbReference>
<evidence type="ECO:0000256" key="4">
    <source>
        <dbReference type="ARBA" id="ARBA00023242"/>
    </source>
</evidence>
<sequence>MPRRAHTKSRYGCDNCRRRRVKCDEQGPPCTNCILRRLDNCIYSRVLPASLLDNPRRPSQSSTSPHSDLVLPLNGFSPESPSSPLKHPKVDELELMHQFATDTYRSLCVSDDEIGTWQVLVPRLALKHRYLMDGILALASLHIASTLEPAKALVYIDTGLEYHSLSLEPFRRAIDNLAPENCDAAFAHSVITTAISLSLPQLTVTRENAARMTDNMITVFELLQGVKKILTIGQSWINLKLFSQGAFWKDTNATLDADTDGALNQLATLNEQTRANGDETQFRINKDVISHLRHCFTKFSASSDPAPVLAWLAAVDKGFVDSLRRRQPFSLLVLAYWGLLVAELNGQRWWALDSGRALVSELLQALTAEDLLWESCLGWVQRRIASKSD</sequence>
<dbReference type="Pfam" id="PF11951">
    <property type="entry name" value="Fungal_trans_2"/>
    <property type="match status" value="1"/>
</dbReference>
<dbReference type="SUPFAM" id="SSF57701">
    <property type="entry name" value="Zn2/Cys6 DNA-binding domain"/>
    <property type="match status" value="1"/>
</dbReference>
<dbReference type="OrthoDB" id="5295362at2759"/>
<dbReference type="EMBL" id="JAPQKR010000008">
    <property type="protein sequence ID" value="KAJ5211812.1"/>
    <property type="molecule type" value="Genomic_DNA"/>
</dbReference>
<evidence type="ECO:0000313" key="7">
    <source>
        <dbReference type="EMBL" id="KAJ5211812.1"/>
    </source>
</evidence>
<dbReference type="Pfam" id="PF00172">
    <property type="entry name" value="Zn_clus"/>
    <property type="match status" value="1"/>
</dbReference>
<evidence type="ECO:0000259" key="6">
    <source>
        <dbReference type="PROSITE" id="PS50048"/>
    </source>
</evidence>
<dbReference type="GeneID" id="83177821"/>
<dbReference type="CDD" id="cd00067">
    <property type="entry name" value="GAL4"/>
    <property type="match status" value="1"/>
</dbReference>
<name>A0A9W9N269_9EURO</name>
<dbReference type="GO" id="GO:0008270">
    <property type="term" value="F:zinc ion binding"/>
    <property type="evidence" value="ECO:0007669"/>
    <property type="project" value="InterPro"/>
</dbReference>
<keyword evidence="2" id="KW-0238">DNA-binding</keyword>
<dbReference type="PROSITE" id="PS50048">
    <property type="entry name" value="ZN2_CY6_FUNGAL_2"/>
    <property type="match status" value="1"/>
</dbReference>
<dbReference type="SMART" id="SM00066">
    <property type="entry name" value="GAL4"/>
    <property type="match status" value="1"/>
</dbReference>
<organism evidence="7 8">
    <name type="scientific">Penicillium cinerascens</name>
    <dbReference type="NCBI Taxonomy" id="70096"/>
    <lineage>
        <taxon>Eukaryota</taxon>
        <taxon>Fungi</taxon>
        <taxon>Dikarya</taxon>
        <taxon>Ascomycota</taxon>
        <taxon>Pezizomycotina</taxon>
        <taxon>Eurotiomycetes</taxon>
        <taxon>Eurotiomycetidae</taxon>
        <taxon>Eurotiales</taxon>
        <taxon>Aspergillaceae</taxon>
        <taxon>Penicillium</taxon>
    </lineage>
</organism>
<keyword evidence="8" id="KW-1185">Reference proteome</keyword>
<evidence type="ECO:0000256" key="1">
    <source>
        <dbReference type="ARBA" id="ARBA00023015"/>
    </source>
</evidence>
<evidence type="ECO:0000313" key="8">
    <source>
        <dbReference type="Proteomes" id="UP001150904"/>
    </source>
</evidence>
<keyword evidence="1" id="KW-0805">Transcription regulation</keyword>
<feature type="region of interest" description="Disordered" evidence="5">
    <location>
        <begin position="53"/>
        <end position="73"/>
    </location>
</feature>
<keyword evidence="4" id="KW-0539">Nucleus</keyword>
<dbReference type="PANTHER" id="PTHR47784:SF10">
    <property type="entry name" value="TRANSCRIPTION FACTOR, PUTATIVE (AFU_ORTHOLOGUE AFUA_6G14150)-RELATED"/>
    <property type="match status" value="1"/>
</dbReference>
<reference evidence="7" key="2">
    <citation type="journal article" date="2023" name="IMA Fungus">
        <title>Comparative genomic study of the Penicillium genus elucidates a diverse pangenome and 15 lateral gene transfer events.</title>
        <authorList>
            <person name="Petersen C."/>
            <person name="Sorensen T."/>
            <person name="Nielsen M.R."/>
            <person name="Sondergaard T.E."/>
            <person name="Sorensen J.L."/>
            <person name="Fitzpatrick D.A."/>
            <person name="Frisvad J.C."/>
            <person name="Nielsen K.L."/>
        </authorList>
    </citation>
    <scope>NUCLEOTIDE SEQUENCE</scope>
    <source>
        <strain evidence="7">IBT 15544</strain>
    </source>
</reference>
<protein>
    <recommendedName>
        <fullName evidence="6">Zn(2)-C6 fungal-type domain-containing protein</fullName>
    </recommendedName>
</protein>
<dbReference type="PANTHER" id="PTHR47784">
    <property type="entry name" value="STEROL UPTAKE CONTROL PROTEIN 2"/>
    <property type="match status" value="1"/>
</dbReference>
<keyword evidence="3" id="KW-0804">Transcription</keyword>
<gene>
    <name evidence="7" type="ORF">N7498_003458</name>
</gene>
<dbReference type="GO" id="GO:0001228">
    <property type="term" value="F:DNA-binding transcription activator activity, RNA polymerase II-specific"/>
    <property type="evidence" value="ECO:0007669"/>
    <property type="project" value="TreeGrafter"/>
</dbReference>
<dbReference type="PROSITE" id="PS00463">
    <property type="entry name" value="ZN2_CY6_FUNGAL_1"/>
    <property type="match status" value="1"/>
</dbReference>
<feature type="compositionally biased region" description="Polar residues" evidence="5">
    <location>
        <begin position="57"/>
        <end position="66"/>
    </location>
</feature>
<accession>A0A9W9N269</accession>
<feature type="domain" description="Zn(2)-C6 fungal-type" evidence="6">
    <location>
        <begin position="12"/>
        <end position="43"/>
    </location>
</feature>
<dbReference type="Proteomes" id="UP001150904">
    <property type="component" value="Unassembled WGS sequence"/>
</dbReference>
<dbReference type="InterPro" id="IPR021858">
    <property type="entry name" value="Fun_TF"/>
</dbReference>
<dbReference type="Gene3D" id="4.10.240.10">
    <property type="entry name" value="Zn(2)-C6 fungal-type DNA-binding domain"/>
    <property type="match status" value="1"/>
</dbReference>
<evidence type="ECO:0000256" key="3">
    <source>
        <dbReference type="ARBA" id="ARBA00023163"/>
    </source>
</evidence>
<comment type="caution">
    <text evidence="7">The sequence shown here is derived from an EMBL/GenBank/DDBJ whole genome shotgun (WGS) entry which is preliminary data.</text>
</comment>
<dbReference type="AlphaFoldDB" id="A0A9W9N269"/>
<evidence type="ECO:0000256" key="5">
    <source>
        <dbReference type="SAM" id="MobiDB-lite"/>
    </source>
</evidence>
<dbReference type="InterPro" id="IPR001138">
    <property type="entry name" value="Zn2Cys6_DnaBD"/>
</dbReference>
<dbReference type="InterPro" id="IPR053157">
    <property type="entry name" value="Sterol_Uptake_Regulator"/>
</dbReference>
<dbReference type="GO" id="GO:0003677">
    <property type="term" value="F:DNA binding"/>
    <property type="evidence" value="ECO:0007669"/>
    <property type="project" value="UniProtKB-KW"/>
</dbReference>